<comment type="caution">
    <text evidence="2">The sequence shown here is derived from an EMBL/GenBank/DDBJ whole genome shotgun (WGS) entry which is preliminary data.</text>
</comment>
<proteinExistence type="predicted"/>
<reference evidence="3" key="1">
    <citation type="journal article" date="2019" name="Int. J. Syst. Evol. Microbiol.">
        <title>The Global Catalogue of Microorganisms (GCM) 10K type strain sequencing project: providing services to taxonomists for standard genome sequencing and annotation.</title>
        <authorList>
            <consortium name="The Broad Institute Genomics Platform"/>
            <consortium name="The Broad Institute Genome Sequencing Center for Infectious Disease"/>
            <person name="Wu L."/>
            <person name="Ma J."/>
        </authorList>
    </citation>
    <scope>NUCLEOTIDE SEQUENCE [LARGE SCALE GENOMIC DNA]</scope>
    <source>
        <strain evidence="3">JCM 18715</strain>
    </source>
</reference>
<evidence type="ECO:0000256" key="1">
    <source>
        <dbReference type="SAM" id="MobiDB-lite"/>
    </source>
</evidence>
<evidence type="ECO:0008006" key="4">
    <source>
        <dbReference type="Google" id="ProtNLM"/>
    </source>
</evidence>
<dbReference type="Proteomes" id="UP001500547">
    <property type="component" value="Unassembled WGS sequence"/>
</dbReference>
<dbReference type="RefSeq" id="WP_345532077.1">
    <property type="nucleotide sequence ID" value="NZ_BAABLD010000007.1"/>
</dbReference>
<feature type="region of interest" description="Disordered" evidence="1">
    <location>
        <begin position="1"/>
        <end position="22"/>
    </location>
</feature>
<protein>
    <recommendedName>
        <fullName evidence="4">Periplasmic heavy metal sensor</fullName>
    </recommendedName>
</protein>
<evidence type="ECO:0000313" key="2">
    <source>
        <dbReference type="EMBL" id="GAA5162426.1"/>
    </source>
</evidence>
<dbReference type="Pfam" id="PF13801">
    <property type="entry name" value="Metal_resist"/>
    <property type="match status" value="1"/>
</dbReference>
<accession>A0ABP9QIK1</accession>
<dbReference type="InterPro" id="IPR025961">
    <property type="entry name" value="Metal_resist"/>
</dbReference>
<evidence type="ECO:0000313" key="3">
    <source>
        <dbReference type="Proteomes" id="UP001500547"/>
    </source>
</evidence>
<name>A0ABP9QIK1_9RHOO</name>
<organism evidence="2 3">
    <name type="scientific">Viridibacterium curvum</name>
    <dbReference type="NCBI Taxonomy" id="1101404"/>
    <lineage>
        <taxon>Bacteria</taxon>
        <taxon>Pseudomonadati</taxon>
        <taxon>Pseudomonadota</taxon>
        <taxon>Betaproteobacteria</taxon>
        <taxon>Rhodocyclales</taxon>
        <taxon>Rhodocyclaceae</taxon>
        <taxon>Viridibacterium</taxon>
    </lineage>
</organism>
<dbReference type="EMBL" id="BAABLD010000007">
    <property type="protein sequence ID" value="GAA5162426.1"/>
    <property type="molecule type" value="Genomic_DNA"/>
</dbReference>
<dbReference type="Gene3D" id="1.20.120.1490">
    <property type="match status" value="1"/>
</dbReference>
<feature type="compositionally biased region" description="Low complexity" evidence="1">
    <location>
        <begin position="1"/>
        <end position="13"/>
    </location>
</feature>
<keyword evidence="3" id="KW-1185">Reference proteome</keyword>
<gene>
    <name evidence="2" type="ORF">GCM10025770_13080</name>
</gene>
<sequence>MSEQSTTPTNTPETPEHPGRCGRFGRHHHCCAPASGAYRWVRLFVIAGLIGAAIFTHNGHCGERLFSRAAEPTVVQARAERMADHVARRVDATDAQRAALRLGSRELASEVQPLIAAHRAARATLYAALSSDNIDAARVEQARSALVQQLDASSRHIADSIISAGQTLTPAQRKALLERWQTVSL</sequence>